<protein>
    <submittedName>
        <fullName evidence="2">Uncharacterized protein</fullName>
    </submittedName>
</protein>
<evidence type="ECO:0000313" key="3">
    <source>
        <dbReference type="Proteomes" id="UP001438292"/>
    </source>
</evidence>
<keyword evidence="1" id="KW-0175">Coiled coil</keyword>
<sequence>MKELFGDVACPKCGKAGGVKIRTSRPITKTFVEYYLRCKHCEEKMKAVYSIEGSIWPSKLWDEQKIRSEFKPWQVVEHIEEIYKVYVERAGEAKANIARLKTELKAAKLEAQQVEETYDLLLSIGSEYKAQ</sequence>
<evidence type="ECO:0000313" key="2">
    <source>
        <dbReference type="EMBL" id="MEO3953656.1"/>
    </source>
</evidence>
<organism evidence="2 3">
    <name type="scientific">Chromobacterium piscinae</name>
    <dbReference type="NCBI Taxonomy" id="686831"/>
    <lineage>
        <taxon>Bacteria</taxon>
        <taxon>Pseudomonadati</taxon>
        <taxon>Pseudomonadota</taxon>
        <taxon>Betaproteobacteria</taxon>
        <taxon>Neisseriales</taxon>
        <taxon>Chromobacteriaceae</taxon>
        <taxon>Chromobacterium</taxon>
    </lineage>
</organism>
<evidence type="ECO:0000256" key="1">
    <source>
        <dbReference type="SAM" id="Coils"/>
    </source>
</evidence>
<feature type="coiled-coil region" evidence="1">
    <location>
        <begin position="90"/>
        <end position="117"/>
    </location>
</feature>
<dbReference type="EMBL" id="JBDQQU010000004">
    <property type="protein sequence ID" value="MEO3953656.1"/>
    <property type="molecule type" value="Genomic_DNA"/>
</dbReference>
<dbReference type="Proteomes" id="UP001438292">
    <property type="component" value="Unassembled WGS sequence"/>
</dbReference>
<name>A0ABV0H189_9NEIS</name>
<dbReference type="RefSeq" id="WP_011134199.1">
    <property type="nucleotide sequence ID" value="NZ_JBDJHV010000024.1"/>
</dbReference>
<reference evidence="2 3" key="1">
    <citation type="submission" date="2024-05" db="EMBL/GenBank/DDBJ databases">
        <authorList>
            <person name="De Oliveira J.P."/>
            <person name="Noriler S.A."/>
            <person name="De Oliveira A.G."/>
            <person name="Sipoli D.S."/>
        </authorList>
    </citation>
    <scope>NUCLEOTIDE SEQUENCE [LARGE SCALE GENOMIC DNA]</scope>
    <source>
        <strain evidence="2 3">LABIM186</strain>
    </source>
</reference>
<gene>
    <name evidence="2" type="ORF">ABH309_04245</name>
</gene>
<proteinExistence type="predicted"/>
<comment type="caution">
    <text evidence="2">The sequence shown here is derived from an EMBL/GenBank/DDBJ whole genome shotgun (WGS) entry which is preliminary data.</text>
</comment>
<keyword evidence="3" id="KW-1185">Reference proteome</keyword>
<accession>A0ABV0H189</accession>